<proteinExistence type="predicted"/>
<evidence type="ECO:0000259" key="1">
    <source>
        <dbReference type="Pfam" id="PF12697"/>
    </source>
</evidence>
<dbReference type="SUPFAM" id="SSF53474">
    <property type="entry name" value="alpha/beta-Hydrolases"/>
    <property type="match status" value="1"/>
</dbReference>
<keyword evidence="3" id="KW-1185">Reference proteome</keyword>
<evidence type="ECO:0000313" key="2">
    <source>
        <dbReference type="EMBL" id="KIO20937.1"/>
    </source>
</evidence>
<name>A0A0C3LHN3_9AGAM</name>
<reference evidence="2 3" key="1">
    <citation type="submission" date="2014-04" db="EMBL/GenBank/DDBJ databases">
        <authorList>
            <consortium name="DOE Joint Genome Institute"/>
            <person name="Kuo A."/>
            <person name="Girlanda M."/>
            <person name="Perotto S."/>
            <person name="Kohler A."/>
            <person name="Nagy L.G."/>
            <person name="Floudas D."/>
            <person name="Copeland A."/>
            <person name="Barry K.W."/>
            <person name="Cichocki N."/>
            <person name="Veneault-Fourrey C."/>
            <person name="LaButti K."/>
            <person name="Lindquist E.A."/>
            <person name="Lipzen A."/>
            <person name="Lundell T."/>
            <person name="Morin E."/>
            <person name="Murat C."/>
            <person name="Sun H."/>
            <person name="Tunlid A."/>
            <person name="Henrissat B."/>
            <person name="Grigoriev I.V."/>
            <person name="Hibbett D.S."/>
            <person name="Martin F."/>
            <person name="Nordberg H.P."/>
            <person name="Cantor M.N."/>
            <person name="Hua S.X."/>
        </authorList>
    </citation>
    <scope>NUCLEOTIDE SEQUENCE [LARGE SCALE GENOMIC DNA]</scope>
    <source>
        <strain evidence="2 3">MUT 4182</strain>
    </source>
</reference>
<dbReference type="PANTHER" id="PTHR37017">
    <property type="entry name" value="AB HYDROLASE-1 DOMAIN-CONTAINING PROTEIN-RELATED"/>
    <property type="match status" value="1"/>
</dbReference>
<dbReference type="InterPro" id="IPR052897">
    <property type="entry name" value="Sec-Metab_Biosynth_Hydrolase"/>
</dbReference>
<reference evidence="3" key="2">
    <citation type="submission" date="2015-01" db="EMBL/GenBank/DDBJ databases">
        <title>Evolutionary Origins and Diversification of the Mycorrhizal Mutualists.</title>
        <authorList>
            <consortium name="DOE Joint Genome Institute"/>
            <consortium name="Mycorrhizal Genomics Consortium"/>
            <person name="Kohler A."/>
            <person name="Kuo A."/>
            <person name="Nagy L.G."/>
            <person name="Floudas D."/>
            <person name="Copeland A."/>
            <person name="Barry K.W."/>
            <person name="Cichocki N."/>
            <person name="Veneault-Fourrey C."/>
            <person name="LaButti K."/>
            <person name="Lindquist E.A."/>
            <person name="Lipzen A."/>
            <person name="Lundell T."/>
            <person name="Morin E."/>
            <person name="Murat C."/>
            <person name="Riley R."/>
            <person name="Ohm R."/>
            <person name="Sun H."/>
            <person name="Tunlid A."/>
            <person name="Henrissat B."/>
            <person name="Grigoriev I.V."/>
            <person name="Hibbett D.S."/>
            <person name="Martin F."/>
        </authorList>
    </citation>
    <scope>NUCLEOTIDE SEQUENCE [LARGE SCALE GENOMIC DNA]</scope>
    <source>
        <strain evidence="3">MUT 4182</strain>
    </source>
</reference>
<dbReference type="EMBL" id="KN823155">
    <property type="protein sequence ID" value="KIO20937.1"/>
    <property type="molecule type" value="Genomic_DNA"/>
</dbReference>
<dbReference type="PANTHER" id="PTHR37017:SF11">
    <property type="entry name" value="ESTERASE_LIPASE_THIOESTERASE DOMAIN-CONTAINING PROTEIN"/>
    <property type="match status" value="1"/>
</dbReference>
<dbReference type="HOGENOM" id="CLU_046066_1_3_1"/>
<dbReference type="STRING" id="1051891.A0A0C3LHN3"/>
<accession>A0A0C3LHN3</accession>
<dbReference type="InterPro" id="IPR000073">
    <property type="entry name" value="AB_hydrolase_1"/>
</dbReference>
<evidence type="ECO:0000313" key="3">
    <source>
        <dbReference type="Proteomes" id="UP000054248"/>
    </source>
</evidence>
<dbReference type="Gene3D" id="3.40.50.1820">
    <property type="entry name" value="alpha/beta hydrolase"/>
    <property type="match status" value="2"/>
</dbReference>
<dbReference type="Pfam" id="PF12697">
    <property type="entry name" value="Abhydrolase_6"/>
    <property type="match status" value="1"/>
</dbReference>
<gene>
    <name evidence="2" type="ORF">M407DRAFT_15890</name>
</gene>
<organism evidence="2 3">
    <name type="scientific">Tulasnella calospora MUT 4182</name>
    <dbReference type="NCBI Taxonomy" id="1051891"/>
    <lineage>
        <taxon>Eukaryota</taxon>
        <taxon>Fungi</taxon>
        <taxon>Dikarya</taxon>
        <taxon>Basidiomycota</taxon>
        <taxon>Agaricomycotina</taxon>
        <taxon>Agaricomycetes</taxon>
        <taxon>Cantharellales</taxon>
        <taxon>Tulasnellaceae</taxon>
        <taxon>Tulasnella</taxon>
    </lineage>
</organism>
<sequence>MSQKKPTIVLVPGAWHTPDIYSPFIPHLTSAGYKTVTVTLPSVGCSPPVNDLQPDAQAVRNAVASCIEKGQDVVLFMHSYGAVPACEGIKGMAKSPSSSNEEGTKGGITHLVFCSAFVLPAGVAVLDPRQGEPETWFQVNEDATIVNPATPMDTFYNDLTPEIAKHLTEACVRPQSFKTFLTKPQYAAWQDEADLPCTYIFTEKDQPQSFKTFLTKPQYAAWQDEADLPCTYIFTEKDQCVPYVVQKIMVERSGREFKTETFDMGHSPFVRSPEQIANVVRKAAGESL</sequence>
<dbReference type="InterPro" id="IPR029058">
    <property type="entry name" value="AB_hydrolase_fold"/>
</dbReference>
<feature type="domain" description="AB hydrolase-1" evidence="1">
    <location>
        <begin position="8"/>
        <end position="278"/>
    </location>
</feature>
<dbReference type="Proteomes" id="UP000054248">
    <property type="component" value="Unassembled WGS sequence"/>
</dbReference>
<dbReference type="OrthoDB" id="408373at2759"/>
<protein>
    <recommendedName>
        <fullName evidence="1">AB hydrolase-1 domain-containing protein</fullName>
    </recommendedName>
</protein>
<dbReference type="AlphaFoldDB" id="A0A0C3LHN3"/>